<keyword evidence="1" id="KW-0472">Membrane</keyword>
<dbReference type="Proteomes" id="UP000254465">
    <property type="component" value="Unassembled WGS sequence"/>
</dbReference>
<evidence type="ECO:0000313" key="2">
    <source>
        <dbReference type="EMBL" id="STO70162.1"/>
    </source>
</evidence>
<organism evidence="2 3">
    <name type="scientific">Avibacterium paragallinarum</name>
    <name type="common">Haemophilus gallinarum</name>
    <dbReference type="NCBI Taxonomy" id="728"/>
    <lineage>
        <taxon>Bacteria</taxon>
        <taxon>Pseudomonadati</taxon>
        <taxon>Pseudomonadota</taxon>
        <taxon>Gammaproteobacteria</taxon>
        <taxon>Pasteurellales</taxon>
        <taxon>Pasteurellaceae</taxon>
        <taxon>Avibacterium</taxon>
    </lineage>
</organism>
<reference evidence="2 3" key="1">
    <citation type="submission" date="2018-06" db="EMBL/GenBank/DDBJ databases">
        <authorList>
            <consortium name="Pathogen Informatics"/>
            <person name="Doyle S."/>
        </authorList>
    </citation>
    <scope>NUCLEOTIDE SEQUENCE [LARGE SCALE GENOMIC DNA]</scope>
    <source>
        <strain evidence="2 3">NCTC11296</strain>
    </source>
</reference>
<keyword evidence="1" id="KW-1133">Transmembrane helix</keyword>
<evidence type="ECO:0000313" key="3">
    <source>
        <dbReference type="Proteomes" id="UP000254465"/>
    </source>
</evidence>
<sequence length="56" mass="6683">MYKIKNIIKFIVTILKFIFGVLLLLCTIYLAMKYENSLQVIPIRECSPFSFCDYRK</sequence>
<gene>
    <name evidence="2" type="ORF">NCTC11296_00041</name>
</gene>
<name>A0A377I5R4_AVIPA</name>
<dbReference type="EMBL" id="UGHK01000001">
    <property type="protein sequence ID" value="STO70162.1"/>
    <property type="molecule type" value="Genomic_DNA"/>
</dbReference>
<protein>
    <submittedName>
        <fullName evidence="2">Uncharacterized protein</fullName>
    </submittedName>
</protein>
<proteinExistence type="predicted"/>
<keyword evidence="1" id="KW-0812">Transmembrane</keyword>
<dbReference type="AlphaFoldDB" id="A0A377I5R4"/>
<evidence type="ECO:0000256" key="1">
    <source>
        <dbReference type="SAM" id="Phobius"/>
    </source>
</evidence>
<accession>A0A377I5R4</accession>
<feature type="transmembrane region" description="Helical" evidence="1">
    <location>
        <begin position="7"/>
        <end position="32"/>
    </location>
</feature>